<dbReference type="Proteomes" id="UP001055115">
    <property type="component" value="Unassembled WGS sequence"/>
</dbReference>
<dbReference type="RefSeq" id="XP_049134539.1">
    <property type="nucleotide sequence ID" value="XM_049278582.1"/>
</dbReference>
<gene>
    <name evidence="4" type="ORF">ColSpa_12370</name>
</gene>
<dbReference type="GO" id="GO:0016491">
    <property type="term" value="F:oxidoreductase activity"/>
    <property type="evidence" value="ECO:0007669"/>
    <property type="project" value="UniProtKB-KW"/>
</dbReference>
<dbReference type="Pfam" id="PF01593">
    <property type="entry name" value="Amino_oxidase"/>
    <property type="match status" value="1"/>
</dbReference>
<dbReference type="AlphaFoldDB" id="A0AA37PH91"/>
<dbReference type="GeneID" id="73333172"/>
<dbReference type="SUPFAM" id="SSF51905">
    <property type="entry name" value="FAD/NAD(P)-binding domain"/>
    <property type="match status" value="1"/>
</dbReference>
<dbReference type="PANTHER" id="PTHR10742:SF386">
    <property type="entry name" value="LYSINE-SPECIFIC HISTONE DEMETHYLASE 1A"/>
    <property type="match status" value="1"/>
</dbReference>
<evidence type="ECO:0000256" key="2">
    <source>
        <dbReference type="ARBA" id="ARBA00023002"/>
    </source>
</evidence>
<feature type="domain" description="Amine oxidase" evidence="3">
    <location>
        <begin position="17"/>
        <end position="459"/>
    </location>
</feature>
<evidence type="ECO:0000313" key="4">
    <source>
        <dbReference type="EMBL" id="GKT52189.1"/>
    </source>
</evidence>
<keyword evidence="5" id="KW-1185">Reference proteome</keyword>
<sequence>MATNQVLDTIIIGAGWSGAVAARELASKGRKVLVLEARDRVGGRANTWVKGDVKVDVGCSWIHGYKEGNPARYIAQDLGVVAHLPKAAEGVVYGPDGRLTSSEADGLRASLGAAHASAKLPHPSPPPDVSLASALFADKSALVASDHKDLAIALARSLEIPLGLKLEKASLKWSGWETATAFAGSDAAPEGGYEALVNKVVDDAKAKGAEVKLSTKIAGVSQSEDGVIVTDAQGNKFTAKTAISTIPLGTLKALPESTFNPALPPRLQEAIKGTHVGVLEKLLLQYPTAWWPEADKAGSYTFLPTSTKPVTETSAPTEIFEASTLVCANFASPSLPGASPTLLTYLSETPATALLRFDPKEVAAAYHKFLVSRFKPSSQPPEPVETNLTNWLTDEFSRGATTTPSIVSNNGERSPLDFKELSRPVWDGKLGFAGEHTEMENRGSVAGAVISGYREAERVGRLLRLIEESAKL</sequence>
<dbReference type="InterPro" id="IPR036188">
    <property type="entry name" value="FAD/NAD-bd_sf"/>
</dbReference>
<dbReference type="GO" id="GO:0003682">
    <property type="term" value="F:chromatin binding"/>
    <property type="evidence" value="ECO:0007669"/>
    <property type="project" value="TreeGrafter"/>
</dbReference>
<proteinExistence type="inferred from homology"/>
<organism evidence="4 5">
    <name type="scientific">Colletotrichum spaethianum</name>
    <dbReference type="NCBI Taxonomy" id="700344"/>
    <lineage>
        <taxon>Eukaryota</taxon>
        <taxon>Fungi</taxon>
        <taxon>Dikarya</taxon>
        <taxon>Ascomycota</taxon>
        <taxon>Pezizomycotina</taxon>
        <taxon>Sordariomycetes</taxon>
        <taxon>Hypocreomycetidae</taxon>
        <taxon>Glomerellales</taxon>
        <taxon>Glomerellaceae</taxon>
        <taxon>Colletotrichum</taxon>
        <taxon>Colletotrichum spaethianum species complex</taxon>
    </lineage>
</organism>
<dbReference type="InterPro" id="IPR050281">
    <property type="entry name" value="Flavin_monoamine_oxidase"/>
</dbReference>
<evidence type="ECO:0000259" key="3">
    <source>
        <dbReference type="Pfam" id="PF01593"/>
    </source>
</evidence>
<evidence type="ECO:0000256" key="1">
    <source>
        <dbReference type="ARBA" id="ARBA00005995"/>
    </source>
</evidence>
<comment type="similarity">
    <text evidence="1">Belongs to the flavin monoamine oxidase family.</text>
</comment>
<protein>
    <submittedName>
        <fullName evidence="4">Lysine-specific histone demethylase 1 1</fullName>
    </submittedName>
</protein>
<reference evidence="4 5" key="1">
    <citation type="submission" date="2022-03" db="EMBL/GenBank/DDBJ databases">
        <title>Genome data of Colletotrichum spp.</title>
        <authorList>
            <person name="Utami Y.D."/>
            <person name="Hiruma K."/>
        </authorList>
    </citation>
    <scope>NUCLEOTIDE SEQUENCE [LARGE SCALE GENOMIC DNA]</scope>
    <source>
        <strain evidence="4 5">MAFF 239500</strain>
    </source>
</reference>
<name>A0AA37PH91_9PEZI</name>
<dbReference type="GO" id="GO:0050660">
    <property type="term" value="F:flavin adenine dinucleotide binding"/>
    <property type="evidence" value="ECO:0007669"/>
    <property type="project" value="TreeGrafter"/>
</dbReference>
<dbReference type="Gene3D" id="3.50.50.60">
    <property type="entry name" value="FAD/NAD(P)-binding domain"/>
    <property type="match status" value="1"/>
</dbReference>
<dbReference type="InterPro" id="IPR002937">
    <property type="entry name" value="Amino_oxidase"/>
</dbReference>
<accession>A0AA37PH91</accession>
<keyword evidence="2" id="KW-0560">Oxidoreductase</keyword>
<comment type="caution">
    <text evidence="4">The sequence shown here is derived from an EMBL/GenBank/DDBJ whole genome shotgun (WGS) entry which is preliminary data.</text>
</comment>
<dbReference type="SUPFAM" id="SSF54373">
    <property type="entry name" value="FAD-linked reductases, C-terminal domain"/>
    <property type="match status" value="1"/>
</dbReference>
<evidence type="ECO:0000313" key="5">
    <source>
        <dbReference type="Proteomes" id="UP001055115"/>
    </source>
</evidence>
<dbReference type="EMBL" id="BQXU01000062">
    <property type="protein sequence ID" value="GKT52189.1"/>
    <property type="molecule type" value="Genomic_DNA"/>
</dbReference>
<dbReference type="Gene3D" id="3.90.660.10">
    <property type="match status" value="1"/>
</dbReference>
<dbReference type="GO" id="GO:0006338">
    <property type="term" value="P:chromatin remodeling"/>
    <property type="evidence" value="ECO:0007669"/>
    <property type="project" value="TreeGrafter"/>
</dbReference>
<dbReference type="PANTHER" id="PTHR10742">
    <property type="entry name" value="FLAVIN MONOAMINE OXIDASE"/>
    <property type="match status" value="1"/>
</dbReference>